<evidence type="ECO:0000313" key="2">
    <source>
        <dbReference type="EMBL" id="EHK54173.1"/>
    </source>
</evidence>
<dbReference type="AlphaFoldDB" id="H0HYL7"/>
<protein>
    <submittedName>
        <fullName evidence="2">Uncharacterized protein</fullName>
    </submittedName>
</protein>
<sequence>MMDDAPPRRSPARFSRGGKGKATNATTAIDAKQTVPIIEMASEEANATTSPFIQSLEEESGTETDANEVHAYPIWGIGLDCMPTIVSKLIGPLRRVTGPIVTRV</sequence>
<feature type="compositionally biased region" description="Acidic residues" evidence="1">
    <location>
        <begin position="56"/>
        <end position="66"/>
    </location>
</feature>
<accession>H0HYL7</accession>
<gene>
    <name evidence="2" type="ORF">MAXJ12_26543</name>
</gene>
<feature type="region of interest" description="Disordered" evidence="1">
    <location>
        <begin position="1"/>
        <end position="67"/>
    </location>
</feature>
<name>H0HYL7_9HYPH</name>
<evidence type="ECO:0000313" key="3">
    <source>
        <dbReference type="Proteomes" id="UP000003250"/>
    </source>
</evidence>
<evidence type="ECO:0000256" key="1">
    <source>
        <dbReference type="SAM" id="MobiDB-lite"/>
    </source>
</evidence>
<dbReference type="Proteomes" id="UP000003250">
    <property type="component" value="Unassembled WGS sequence"/>
</dbReference>
<proteinExistence type="predicted"/>
<reference evidence="2 3" key="1">
    <citation type="journal article" date="2012" name="J. Bacteriol.">
        <title>Draft Genome Sequence of Mesorhizobium alhagi CCNWXJ12-2T, a Novel Salt-Resistant Species Isolated from the Desert of Northwestern China.</title>
        <authorList>
            <person name="Zhou M."/>
            <person name="Chen W."/>
            <person name="Chen H."/>
            <person name="Wei G."/>
        </authorList>
    </citation>
    <scope>NUCLEOTIDE SEQUENCE [LARGE SCALE GENOMIC DNA]</scope>
    <source>
        <strain evidence="2 3">CCNWXJ12-2</strain>
    </source>
</reference>
<keyword evidence="3" id="KW-1185">Reference proteome</keyword>
<dbReference type="EMBL" id="AHAM01000223">
    <property type="protein sequence ID" value="EHK54173.1"/>
    <property type="molecule type" value="Genomic_DNA"/>
</dbReference>
<organism evidence="2 3">
    <name type="scientific">Mesorhizobium alhagi CCNWXJ12-2</name>
    <dbReference type="NCBI Taxonomy" id="1107882"/>
    <lineage>
        <taxon>Bacteria</taxon>
        <taxon>Pseudomonadati</taxon>
        <taxon>Pseudomonadota</taxon>
        <taxon>Alphaproteobacteria</taxon>
        <taxon>Hyphomicrobiales</taxon>
        <taxon>Phyllobacteriaceae</taxon>
        <taxon>Allomesorhizobium</taxon>
    </lineage>
</organism>